<sequence>MESLPQFMQRLKAVRPPFASPTYPPSQTTEAKSASSIAKVNRALSDVSNRMSHSQSEKSSESGISGDKLVTTKPREILQTSYLPGTYKKITTLIQKHTPKIPADSAFARRKAYDMKRNWARLSSHTPSRILSVGTNPSNNTNRTPAQPTPMQPTKSTVPRRDPRDFRPGLNVAIQRESRRAVVQHARSEARRALANARRGF</sequence>
<name>A0A504YRF4_FASGI</name>
<feature type="compositionally biased region" description="Polar residues" evidence="1">
    <location>
        <begin position="25"/>
        <end position="38"/>
    </location>
</feature>
<keyword evidence="3" id="KW-1185">Reference proteome</keyword>
<proteinExistence type="predicted"/>
<evidence type="ECO:0000313" key="2">
    <source>
        <dbReference type="EMBL" id="TPP60360.1"/>
    </source>
</evidence>
<organism evidence="2 3">
    <name type="scientific">Fasciola gigantica</name>
    <name type="common">Giant liver fluke</name>
    <dbReference type="NCBI Taxonomy" id="46835"/>
    <lineage>
        <taxon>Eukaryota</taxon>
        <taxon>Metazoa</taxon>
        <taxon>Spiralia</taxon>
        <taxon>Lophotrochozoa</taxon>
        <taxon>Platyhelminthes</taxon>
        <taxon>Trematoda</taxon>
        <taxon>Digenea</taxon>
        <taxon>Plagiorchiida</taxon>
        <taxon>Echinostomata</taxon>
        <taxon>Echinostomatoidea</taxon>
        <taxon>Fasciolidae</taxon>
        <taxon>Fasciola</taxon>
    </lineage>
</organism>
<accession>A0A504YRF4</accession>
<reference evidence="2 3" key="1">
    <citation type="submission" date="2019-04" db="EMBL/GenBank/DDBJ databases">
        <title>Annotation for the trematode Fasciola gigantica.</title>
        <authorList>
            <person name="Choi Y.-J."/>
        </authorList>
    </citation>
    <scope>NUCLEOTIDE SEQUENCE [LARGE SCALE GENOMIC DNA]</scope>
    <source>
        <strain evidence="2">Uganda_cow_1</strain>
    </source>
</reference>
<feature type="region of interest" description="Disordered" evidence="1">
    <location>
        <begin position="124"/>
        <end position="167"/>
    </location>
</feature>
<evidence type="ECO:0000256" key="1">
    <source>
        <dbReference type="SAM" id="MobiDB-lite"/>
    </source>
</evidence>
<feature type="compositionally biased region" description="Polar residues" evidence="1">
    <location>
        <begin position="124"/>
        <end position="146"/>
    </location>
</feature>
<comment type="caution">
    <text evidence="2">The sequence shown here is derived from an EMBL/GenBank/DDBJ whole genome shotgun (WGS) entry which is preliminary data.</text>
</comment>
<protein>
    <submittedName>
        <fullName evidence="2">Uncharacterized protein</fullName>
    </submittedName>
</protein>
<evidence type="ECO:0000313" key="3">
    <source>
        <dbReference type="Proteomes" id="UP000316759"/>
    </source>
</evidence>
<dbReference type="OrthoDB" id="6247914at2759"/>
<dbReference type="AlphaFoldDB" id="A0A504YRF4"/>
<dbReference type="EMBL" id="SUNJ01009505">
    <property type="protein sequence ID" value="TPP60360.1"/>
    <property type="molecule type" value="Genomic_DNA"/>
</dbReference>
<feature type="region of interest" description="Disordered" evidence="1">
    <location>
        <begin position="1"/>
        <end position="72"/>
    </location>
</feature>
<gene>
    <name evidence="2" type="ORF">FGIG_04227</name>
</gene>
<dbReference type="Proteomes" id="UP000316759">
    <property type="component" value="Unassembled WGS sequence"/>
</dbReference>